<evidence type="ECO:0000256" key="1">
    <source>
        <dbReference type="SAM" id="MobiDB-lite"/>
    </source>
</evidence>
<gene>
    <name evidence="3" type="ORF">PHYPSEUDO_003910</name>
</gene>
<evidence type="ECO:0000313" key="3">
    <source>
        <dbReference type="EMBL" id="KAG7383230.1"/>
    </source>
</evidence>
<sequence length="511" mass="55750">MSPTSKRKQPAAVPARKLRKSCSLPTCNSPPGTCMHCTCDGRCGRHAAGRCGGRREGSGRGCKREGCTRDDRCLHSNRATCCHCRNLVSSSGRAAKRPRVSAPLLQSQSRIPLVPAAPMPPVFRQQMARATAAPVVAATSKPQQQQQQQQQAATSDELLEAELRAFLQDANLGGDLSLCEYKEWASRRQHCNLVVLVCGTQFNLHKHPMLLESYKLHRMVRQMLDTSADKSSFGQAVPVLELPAFPGGAEMFETLAVYCYTGEISFSLANLAAMNCAIEFLEMRDDIRQSARRFLDQQISRGSEGLDSLLQVVNAAQTLAQAQPELFDSASKTLIETCMRGLVERGDTLDADAMRQLFTLPSELFVELTQRVISSKPPTSSAARTTAEIASELCVQAKLAQLHRDAQRSLSPSHCSRVLAQQCVQLLQGESIEAVDAIKAEKGEATGEEPLELTMMFTTKSDKMLIKLMDDDLNACAVSSGSPRVDASICFAGDSFRFGAHTHSLPETFVV</sequence>
<dbReference type="Proteomes" id="UP000694044">
    <property type="component" value="Unassembled WGS sequence"/>
</dbReference>
<dbReference type="OrthoDB" id="624345at2759"/>
<proteinExistence type="predicted"/>
<dbReference type="EMBL" id="JAGDFM010000182">
    <property type="protein sequence ID" value="KAG7383230.1"/>
    <property type="molecule type" value="Genomic_DNA"/>
</dbReference>
<evidence type="ECO:0000259" key="2">
    <source>
        <dbReference type="PROSITE" id="PS50097"/>
    </source>
</evidence>
<reference evidence="3" key="1">
    <citation type="submission" date="2021-02" db="EMBL/GenBank/DDBJ databases">
        <authorList>
            <person name="Palmer J.M."/>
        </authorList>
    </citation>
    <scope>NUCLEOTIDE SEQUENCE</scope>
    <source>
        <strain evidence="3">SCRP734</strain>
    </source>
</reference>
<dbReference type="PROSITE" id="PS50097">
    <property type="entry name" value="BTB"/>
    <property type="match status" value="1"/>
</dbReference>
<accession>A0A8T1VTF1</accession>
<keyword evidence="4" id="KW-1185">Reference proteome</keyword>
<organism evidence="3 4">
    <name type="scientific">Phytophthora pseudosyringae</name>
    <dbReference type="NCBI Taxonomy" id="221518"/>
    <lineage>
        <taxon>Eukaryota</taxon>
        <taxon>Sar</taxon>
        <taxon>Stramenopiles</taxon>
        <taxon>Oomycota</taxon>
        <taxon>Peronosporomycetes</taxon>
        <taxon>Peronosporales</taxon>
        <taxon>Peronosporaceae</taxon>
        <taxon>Phytophthora</taxon>
    </lineage>
</organism>
<name>A0A8T1VTF1_9STRA</name>
<dbReference type="InterPro" id="IPR000210">
    <property type="entry name" value="BTB/POZ_dom"/>
</dbReference>
<feature type="domain" description="BTB" evidence="2">
    <location>
        <begin position="191"/>
        <end position="268"/>
    </location>
</feature>
<protein>
    <recommendedName>
        <fullName evidence="2">BTB domain-containing protein</fullName>
    </recommendedName>
</protein>
<evidence type="ECO:0000313" key="4">
    <source>
        <dbReference type="Proteomes" id="UP000694044"/>
    </source>
</evidence>
<dbReference type="InterPro" id="IPR043454">
    <property type="entry name" value="NPH3/RPT2-like"/>
</dbReference>
<feature type="region of interest" description="Disordered" evidence="1">
    <location>
        <begin position="134"/>
        <end position="154"/>
    </location>
</feature>
<comment type="caution">
    <text evidence="3">The sequence shown here is derived from an EMBL/GenBank/DDBJ whole genome shotgun (WGS) entry which is preliminary data.</text>
</comment>
<dbReference type="PANTHER" id="PTHR32370">
    <property type="entry name" value="OS12G0117600 PROTEIN"/>
    <property type="match status" value="1"/>
</dbReference>
<dbReference type="AlphaFoldDB" id="A0A8T1VTF1"/>
<feature type="compositionally biased region" description="Low complexity" evidence="1">
    <location>
        <begin position="134"/>
        <end position="151"/>
    </location>
</feature>